<dbReference type="HOGENOM" id="CLU_2584048_0_0_7"/>
<dbReference type="EMBL" id="ABXU01000061">
    <property type="protein sequence ID" value="EEB33116.1"/>
    <property type="molecule type" value="Genomic_DNA"/>
</dbReference>
<evidence type="ECO:0000313" key="2">
    <source>
        <dbReference type="EMBL" id="EEB33116.1"/>
    </source>
</evidence>
<comment type="caution">
    <text evidence="2">The sequence shown here is derived from an EMBL/GenBank/DDBJ whole genome shotgun (WGS) entry which is preliminary data.</text>
</comment>
<evidence type="ECO:0000256" key="1">
    <source>
        <dbReference type="SAM" id="MobiDB-lite"/>
    </source>
</evidence>
<feature type="region of interest" description="Disordered" evidence="1">
    <location>
        <begin position="1"/>
        <end position="25"/>
    </location>
</feature>
<dbReference type="AlphaFoldDB" id="B6WV67"/>
<evidence type="ECO:0000313" key="3">
    <source>
        <dbReference type="Proteomes" id="UP000003676"/>
    </source>
</evidence>
<reference evidence="2 3" key="2">
    <citation type="submission" date="2008-10" db="EMBL/GenBank/DDBJ databases">
        <authorList>
            <person name="Fulton L."/>
            <person name="Clifton S."/>
            <person name="Fulton B."/>
            <person name="Xu J."/>
            <person name="Minx P."/>
            <person name="Pepin K.H."/>
            <person name="Johnson M."/>
            <person name="Bhonagiri V."/>
            <person name="Nash W.E."/>
            <person name="Mardis E.R."/>
            <person name="Wilson R.K."/>
        </authorList>
    </citation>
    <scope>NUCLEOTIDE SEQUENCE [LARGE SCALE GENOMIC DNA]</scope>
    <source>
        <strain evidence="2 3">ATCC 29098</strain>
    </source>
</reference>
<proteinExistence type="predicted"/>
<gene>
    <name evidence="2" type="ORF">DESPIG_01983</name>
</gene>
<name>B6WV67_9BACT</name>
<organism evidence="2 3">
    <name type="scientific">Desulfovibrio piger ATCC 29098</name>
    <dbReference type="NCBI Taxonomy" id="411464"/>
    <lineage>
        <taxon>Bacteria</taxon>
        <taxon>Pseudomonadati</taxon>
        <taxon>Thermodesulfobacteriota</taxon>
        <taxon>Desulfovibrionia</taxon>
        <taxon>Desulfovibrionales</taxon>
        <taxon>Desulfovibrionaceae</taxon>
        <taxon>Desulfovibrio</taxon>
    </lineage>
</organism>
<reference evidence="2 3" key="1">
    <citation type="submission" date="2008-10" db="EMBL/GenBank/DDBJ databases">
        <title>Draft genome sequence of Desulvovibrio piger (ATCC 29098).</title>
        <authorList>
            <person name="Sudarsanam P."/>
            <person name="Ley R."/>
            <person name="Guruge J."/>
            <person name="Turnbaugh P.J."/>
            <person name="Mahowald M."/>
            <person name="Liep D."/>
            <person name="Gordon J."/>
        </authorList>
    </citation>
    <scope>NUCLEOTIDE SEQUENCE [LARGE SCALE GENOMIC DNA]</scope>
    <source>
        <strain evidence="2 3">ATCC 29098</strain>
    </source>
</reference>
<dbReference type="Proteomes" id="UP000003676">
    <property type="component" value="Unassembled WGS sequence"/>
</dbReference>
<protein>
    <submittedName>
        <fullName evidence="2">Uncharacterized protein</fullName>
    </submittedName>
</protein>
<sequence>MGGVLVRNRRGGEGNRFGKRFSLSPSCSPSPFPKLSAGAREEKDSLPFLHTETGIVCPPGSGKTPARIWLKASPARHSLP</sequence>
<accession>B6WV67</accession>